<reference evidence="2 3" key="1">
    <citation type="submission" date="2019-07" db="EMBL/GenBank/DDBJ databases">
        <title>Aquicoccus porphyridii gen. nov., sp. nov., isolated from a small marine red alga, Porphyridium marinum.</title>
        <authorList>
            <person name="Liu L."/>
        </authorList>
    </citation>
    <scope>NUCLEOTIDE SEQUENCE [LARGE SCALE GENOMIC DNA]</scope>
    <source>
        <strain evidence="2 3">L1 8-17</strain>
    </source>
</reference>
<dbReference type="AlphaFoldDB" id="A0A5A9ZTG9"/>
<dbReference type="RefSeq" id="WP_111363666.1">
    <property type="nucleotide sequence ID" value="NZ_VINQ01000002.1"/>
</dbReference>
<keyword evidence="3" id="KW-1185">Reference proteome</keyword>
<dbReference type="Proteomes" id="UP000325291">
    <property type="component" value="Unassembled WGS sequence"/>
</dbReference>
<organism evidence="2 3">
    <name type="scientific">Aquicoccus porphyridii</name>
    <dbReference type="NCBI Taxonomy" id="1852029"/>
    <lineage>
        <taxon>Bacteria</taxon>
        <taxon>Pseudomonadati</taxon>
        <taxon>Pseudomonadota</taxon>
        <taxon>Alphaproteobacteria</taxon>
        <taxon>Rhodobacterales</taxon>
        <taxon>Paracoccaceae</taxon>
        <taxon>Aquicoccus</taxon>
    </lineage>
</organism>
<sequence length="111" mass="11343">MSPIDLLGNGNGARAPSIQHPTVGARPGTAKAAAMQPSTTTHPGAPVETTQAVLQPGAATKPAMNPGPRPSSRAGKADFPVPPMTAVLLHELRLQKELADVQARKDAQPGT</sequence>
<evidence type="ECO:0000313" key="2">
    <source>
        <dbReference type="EMBL" id="KAA0920282.1"/>
    </source>
</evidence>
<accession>A0A5A9ZTG9</accession>
<proteinExistence type="predicted"/>
<protein>
    <submittedName>
        <fullName evidence="2">Uncharacterized protein</fullName>
    </submittedName>
</protein>
<evidence type="ECO:0000256" key="1">
    <source>
        <dbReference type="SAM" id="MobiDB-lite"/>
    </source>
</evidence>
<gene>
    <name evidence="2" type="ORF">FLO80_03975</name>
</gene>
<dbReference type="EMBL" id="VINQ01000002">
    <property type="protein sequence ID" value="KAA0920282.1"/>
    <property type="molecule type" value="Genomic_DNA"/>
</dbReference>
<feature type="region of interest" description="Disordered" evidence="1">
    <location>
        <begin position="1"/>
        <end position="80"/>
    </location>
</feature>
<comment type="caution">
    <text evidence="2">The sequence shown here is derived from an EMBL/GenBank/DDBJ whole genome shotgun (WGS) entry which is preliminary data.</text>
</comment>
<feature type="compositionally biased region" description="Polar residues" evidence="1">
    <location>
        <begin position="36"/>
        <end position="53"/>
    </location>
</feature>
<name>A0A5A9ZTG9_9RHOB</name>
<evidence type="ECO:0000313" key="3">
    <source>
        <dbReference type="Proteomes" id="UP000325291"/>
    </source>
</evidence>